<evidence type="ECO:0000256" key="2">
    <source>
        <dbReference type="ARBA" id="ARBA00022679"/>
    </source>
</evidence>
<dbReference type="InterPro" id="IPR051259">
    <property type="entry name" value="rRNA_Methyltransferase"/>
</dbReference>
<dbReference type="PANTHER" id="PTHR43191:SF12">
    <property type="entry name" value="RRNA METHYLASE"/>
    <property type="match status" value="1"/>
</dbReference>
<dbReference type="InterPro" id="IPR001537">
    <property type="entry name" value="SpoU_MeTrfase"/>
</dbReference>
<evidence type="ECO:0000256" key="1">
    <source>
        <dbReference type="ARBA" id="ARBA00022603"/>
    </source>
</evidence>
<dbReference type="GO" id="GO:0032259">
    <property type="term" value="P:methylation"/>
    <property type="evidence" value="ECO:0007669"/>
    <property type="project" value="UniProtKB-KW"/>
</dbReference>
<dbReference type="Gene3D" id="3.40.1280.10">
    <property type="match status" value="1"/>
</dbReference>
<evidence type="ECO:0000313" key="4">
    <source>
        <dbReference type="EMBL" id="CAB4641780.1"/>
    </source>
</evidence>
<dbReference type="InterPro" id="IPR029026">
    <property type="entry name" value="tRNA_m1G_MTases_N"/>
</dbReference>
<gene>
    <name evidence="4" type="ORF">UFOPK2166_00265</name>
</gene>
<reference evidence="4" key="1">
    <citation type="submission" date="2020-05" db="EMBL/GenBank/DDBJ databases">
        <authorList>
            <person name="Chiriac C."/>
            <person name="Salcher M."/>
            <person name="Ghai R."/>
            <person name="Kavagutti S V."/>
        </authorList>
    </citation>
    <scope>NUCLEOTIDE SEQUENCE</scope>
</reference>
<dbReference type="EMBL" id="CAEZWB010000019">
    <property type="protein sequence ID" value="CAB4641780.1"/>
    <property type="molecule type" value="Genomic_DNA"/>
</dbReference>
<dbReference type="SUPFAM" id="SSF75217">
    <property type="entry name" value="alpha/beta knot"/>
    <property type="match status" value="1"/>
</dbReference>
<protein>
    <submittedName>
        <fullName evidence="4">Unannotated protein</fullName>
    </submittedName>
</protein>
<accession>A0A6J6JW37</accession>
<organism evidence="4">
    <name type="scientific">freshwater metagenome</name>
    <dbReference type="NCBI Taxonomy" id="449393"/>
    <lineage>
        <taxon>unclassified sequences</taxon>
        <taxon>metagenomes</taxon>
        <taxon>ecological metagenomes</taxon>
    </lineage>
</organism>
<proteinExistence type="predicted"/>
<dbReference type="GO" id="GO:0003723">
    <property type="term" value="F:RNA binding"/>
    <property type="evidence" value="ECO:0007669"/>
    <property type="project" value="InterPro"/>
</dbReference>
<feature type="domain" description="tRNA/rRNA methyltransferase SpoU type" evidence="3">
    <location>
        <begin position="122"/>
        <end position="267"/>
    </location>
</feature>
<dbReference type="InterPro" id="IPR029028">
    <property type="entry name" value="Alpha/beta_knot_MTases"/>
</dbReference>
<dbReference type="InterPro" id="IPR029064">
    <property type="entry name" value="Ribosomal_eL30-like_sf"/>
</dbReference>
<dbReference type="GO" id="GO:0006396">
    <property type="term" value="P:RNA processing"/>
    <property type="evidence" value="ECO:0007669"/>
    <property type="project" value="InterPro"/>
</dbReference>
<keyword evidence="1" id="KW-0489">Methyltransferase</keyword>
<dbReference type="SUPFAM" id="SSF55315">
    <property type="entry name" value="L30e-like"/>
    <property type="match status" value="1"/>
</dbReference>
<keyword evidence="2" id="KW-0808">Transferase</keyword>
<evidence type="ECO:0000259" key="3">
    <source>
        <dbReference type="Pfam" id="PF00588"/>
    </source>
</evidence>
<dbReference type="Pfam" id="PF00588">
    <property type="entry name" value="SpoU_methylase"/>
    <property type="match status" value="1"/>
</dbReference>
<name>A0A6J6JW37_9ZZZZ</name>
<dbReference type="PANTHER" id="PTHR43191">
    <property type="entry name" value="RRNA METHYLTRANSFERASE 3"/>
    <property type="match status" value="1"/>
</dbReference>
<sequence>MIIDIESASDERLHAFRWRERQLTTIAQRKSVLGEGMFIAEGDLVVRRALEAGCKPDVVLCDPKCAHEFAESVHQAGGTTLTASADIRREVTGLGVPLDAIGVFLRPPISDAQELINVSTRIIVLDCVDNPSNVGTIARSAAALGWNALLLDSTSADPLARRALRVSMGTTFKLPFARVSNVGETLQLLAARGFSIVGMTPHHPTKKVESLREIRLADNQPRAVVLGSERQGLSDAALEHCNVLARVEMADGIDSLNVAAATAIACYALR</sequence>
<dbReference type="AlphaFoldDB" id="A0A6J6JW37"/>
<dbReference type="GO" id="GO:0008173">
    <property type="term" value="F:RNA methyltransferase activity"/>
    <property type="evidence" value="ECO:0007669"/>
    <property type="project" value="InterPro"/>
</dbReference>
<dbReference type="CDD" id="cd18095">
    <property type="entry name" value="SpoU-like_rRNA-MTase"/>
    <property type="match status" value="1"/>
</dbReference>